<name>A0A1H5T5X1_9FIRM</name>
<dbReference type="Proteomes" id="UP000236726">
    <property type="component" value="Unassembled WGS sequence"/>
</dbReference>
<dbReference type="PROSITE" id="PS51918">
    <property type="entry name" value="RADICAL_SAM"/>
    <property type="match status" value="1"/>
</dbReference>
<organism evidence="5 6">
    <name type="scientific">Lachnospira multipara</name>
    <dbReference type="NCBI Taxonomy" id="28051"/>
    <lineage>
        <taxon>Bacteria</taxon>
        <taxon>Bacillati</taxon>
        <taxon>Bacillota</taxon>
        <taxon>Clostridia</taxon>
        <taxon>Lachnospirales</taxon>
        <taxon>Lachnospiraceae</taxon>
        <taxon>Lachnospira</taxon>
    </lineage>
</organism>
<dbReference type="PANTHER" id="PTHR43432:SF6">
    <property type="entry name" value="RADICAL SAM CORE DOMAIN-CONTAINING PROTEIN"/>
    <property type="match status" value="1"/>
</dbReference>
<dbReference type="InterPro" id="IPR040086">
    <property type="entry name" value="MJ0683-like"/>
</dbReference>
<evidence type="ECO:0000256" key="2">
    <source>
        <dbReference type="ARBA" id="ARBA00023004"/>
    </source>
</evidence>
<dbReference type="SUPFAM" id="SSF102114">
    <property type="entry name" value="Radical SAM enzymes"/>
    <property type="match status" value="1"/>
</dbReference>
<gene>
    <name evidence="5" type="ORF">SAMN05216537_1042</name>
</gene>
<keyword evidence="3" id="KW-0411">Iron-sulfur</keyword>
<keyword evidence="2" id="KW-0408">Iron</keyword>
<dbReference type="InterPro" id="IPR006638">
    <property type="entry name" value="Elp3/MiaA/NifB-like_rSAM"/>
</dbReference>
<sequence>MKIKDIDVKSVMTRSNLPVSDFSVNTYIGCEHACKYCYASFMKRFTNHPEPWGEFVDIKHWPDIKNASKYAGKEAFFGSATDCYQPCEKEYKRTRKLLEELKGSGIRLSIATKSDLVLRDLDLIRTFPKARVSFSINTLDEEFKDEMDAAVSIKRRLAAMKEIYDAGIETTCFISPIFPGITDPIEIIEAAKDRCNLVWLENLNLRGDYRVRILDWIHENHPELDSLYKEIYSTKSRQYWIDLDDRIRAYTAKENMLYLRDDDGHRADFGKPPVVVNYFYHEEVKKSAKKGTKK</sequence>
<dbReference type="GO" id="GO:0046872">
    <property type="term" value="F:metal ion binding"/>
    <property type="evidence" value="ECO:0007669"/>
    <property type="project" value="UniProtKB-KW"/>
</dbReference>
<evidence type="ECO:0000256" key="3">
    <source>
        <dbReference type="ARBA" id="ARBA00023014"/>
    </source>
</evidence>
<evidence type="ECO:0000259" key="4">
    <source>
        <dbReference type="PROSITE" id="PS51918"/>
    </source>
</evidence>
<dbReference type="PANTHER" id="PTHR43432">
    <property type="entry name" value="SLR0285 PROTEIN"/>
    <property type="match status" value="1"/>
</dbReference>
<evidence type="ECO:0000256" key="1">
    <source>
        <dbReference type="ARBA" id="ARBA00022723"/>
    </source>
</evidence>
<dbReference type="EMBL" id="FNUL01000004">
    <property type="protein sequence ID" value="SEF58200.1"/>
    <property type="molecule type" value="Genomic_DNA"/>
</dbReference>
<proteinExistence type="predicted"/>
<evidence type="ECO:0000313" key="6">
    <source>
        <dbReference type="Proteomes" id="UP000236726"/>
    </source>
</evidence>
<keyword evidence="6" id="KW-1185">Reference proteome</keyword>
<feature type="domain" description="Radical SAM core" evidence="4">
    <location>
        <begin position="16"/>
        <end position="242"/>
    </location>
</feature>
<dbReference type="SFLD" id="SFLDS00029">
    <property type="entry name" value="Radical_SAM"/>
    <property type="match status" value="1"/>
</dbReference>
<dbReference type="Gene3D" id="3.80.30.30">
    <property type="match status" value="1"/>
</dbReference>
<dbReference type="GO" id="GO:0051536">
    <property type="term" value="F:iron-sulfur cluster binding"/>
    <property type="evidence" value="ECO:0007669"/>
    <property type="project" value="UniProtKB-KW"/>
</dbReference>
<reference evidence="5 6" key="1">
    <citation type="submission" date="2016-10" db="EMBL/GenBank/DDBJ databases">
        <authorList>
            <person name="de Groot N.N."/>
        </authorList>
    </citation>
    <scope>NUCLEOTIDE SEQUENCE [LARGE SCALE GENOMIC DNA]</scope>
    <source>
        <strain evidence="5 6">D15d</strain>
    </source>
</reference>
<dbReference type="InterPro" id="IPR007197">
    <property type="entry name" value="rSAM"/>
</dbReference>
<dbReference type="RefSeq" id="WP_103952379.1">
    <property type="nucleotide sequence ID" value="NZ_FNUL01000004.1"/>
</dbReference>
<dbReference type="CDD" id="cd01335">
    <property type="entry name" value="Radical_SAM"/>
    <property type="match status" value="1"/>
</dbReference>
<dbReference type="Pfam" id="PF04055">
    <property type="entry name" value="Radical_SAM"/>
    <property type="match status" value="1"/>
</dbReference>
<protein>
    <submittedName>
        <fullName evidence="5">Radical SAM mobile pair protein B</fullName>
    </submittedName>
</protein>
<dbReference type="SMART" id="SM00729">
    <property type="entry name" value="Elp3"/>
    <property type="match status" value="1"/>
</dbReference>
<dbReference type="GO" id="GO:0003824">
    <property type="term" value="F:catalytic activity"/>
    <property type="evidence" value="ECO:0007669"/>
    <property type="project" value="InterPro"/>
</dbReference>
<keyword evidence="1" id="KW-0479">Metal-binding</keyword>
<dbReference type="AlphaFoldDB" id="A0A1H5T5X1"/>
<dbReference type="InterPro" id="IPR058240">
    <property type="entry name" value="rSAM_sf"/>
</dbReference>
<dbReference type="SFLD" id="SFLDG01084">
    <property type="entry name" value="Uncharacterised_Radical_SAM_Su"/>
    <property type="match status" value="1"/>
</dbReference>
<accession>A0A1H5T5X1</accession>
<evidence type="ECO:0000313" key="5">
    <source>
        <dbReference type="EMBL" id="SEF58200.1"/>
    </source>
</evidence>